<gene>
    <name evidence="1" type="ORF">MM415B09363_0005</name>
</gene>
<proteinExistence type="predicted"/>
<dbReference type="EMBL" id="MT143392">
    <property type="protein sequence ID" value="QJA96354.1"/>
    <property type="molecule type" value="Genomic_DNA"/>
</dbReference>
<sequence length="73" mass="8321">MSIITGKKEKDMSNQECILELIGMEMNSQILVIMDRMAMMVEITGSEHLNCIEIGEVPKLIAILSRLLTTRRR</sequence>
<name>A0A6M3LS49_9ZZZZ</name>
<accession>A0A6M3LS49</accession>
<protein>
    <submittedName>
        <fullName evidence="1">Uncharacterized protein</fullName>
    </submittedName>
</protein>
<dbReference type="AlphaFoldDB" id="A0A6M3LS49"/>
<evidence type="ECO:0000313" key="1">
    <source>
        <dbReference type="EMBL" id="QJA96354.1"/>
    </source>
</evidence>
<reference evidence="1" key="1">
    <citation type="submission" date="2020-03" db="EMBL/GenBank/DDBJ databases">
        <title>The deep terrestrial virosphere.</title>
        <authorList>
            <person name="Holmfeldt K."/>
            <person name="Nilsson E."/>
            <person name="Simone D."/>
            <person name="Lopez-Fernandez M."/>
            <person name="Wu X."/>
            <person name="de Brujin I."/>
            <person name="Lundin D."/>
            <person name="Andersson A."/>
            <person name="Bertilsson S."/>
            <person name="Dopson M."/>
        </authorList>
    </citation>
    <scope>NUCLEOTIDE SEQUENCE</scope>
    <source>
        <strain evidence="1">MM415B09363</strain>
    </source>
</reference>
<organism evidence="1">
    <name type="scientific">viral metagenome</name>
    <dbReference type="NCBI Taxonomy" id="1070528"/>
    <lineage>
        <taxon>unclassified sequences</taxon>
        <taxon>metagenomes</taxon>
        <taxon>organismal metagenomes</taxon>
    </lineage>
</organism>